<dbReference type="PANTHER" id="PTHR44525:SF1">
    <property type="entry name" value="WD REPEAT-CONTAINING PROTEIN 27"/>
    <property type="match status" value="1"/>
</dbReference>
<evidence type="ECO:0000313" key="5">
    <source>
        <dbReference type="EMBL" id="ETV99690.1"/>
    </source>
</evidence>
<dbReference type="EMBL" id="KI913966">
    <property type="protein sequence ID" value="ETV99690.1"/>
    <property type="molecule type" value="Genomic_DNA"/>
</dbReference>
<dbReference type="eggNOG" id="KOG0266">
    <property type="taxonomic scope" value="Eukaryota"/>
</dbReference>
<keyword evidence="2" id="KW-0677">Repeat</keyword>
<dbReference type="RefSeq" id="XP_008871466.1">
    <property type="nucleotide sequence ID" value="XM_008873244.1"/>
</dbReference>
<dbReference type="SMART" id="SM00320">
    <property type="entry name" value="WD40"/>
    <property type="match status" value="9"/>
</dbReference>
<feature type="repeat" description="WD" evidence="3">
    <location>
        <begin position="929"/>
        <end position="965"/>
    </location>
</feature>
<dbReference type="InterPro" id="IPR001680">
    <property type="entry name" value="WD40_rpt"/>
</dbReference>
<reference evidence="5" key="1">
    <citation type="submission" date="2013-12" db="EMBL/GenBank/DDBJ databases">
        <title>The Genome Sequence of Aphanomyces invadans NJM9701.</title>
        <authorList>
            <consortium name="The Broad Institute Genomics Platform"/>
            <person name="Russ C."/>
            <person name="Tyler B."/>
            <person name="van West P."/>
            <person name="Dieguez-Uribeondo J."/>
            <person name="Young S.K."/>
            <person name="Zeng Q."/>
            <person name="Gargeya S."/>
            <person name="Fitzgerald M."/>
            <person name="Abouelleil A."/>
            <person name="Alvarado L."/>
            <person name="Chapman S.B."/>
            <person name="Gainer-Dewar J."/>
            <person name="Goldberg J."/>
            <person name="Griggs A."/>
            <person name="Gujja S."/>
            <person name="Hansen M."/>
            <person name="Howarth C."/>
            <person name="Imamovic A."/>
            <person name="Ireland A."/>
            <person name="Larimer J."/>
            <person name="McCowan C."/>
            <person name="Murphy C."/>
            <person name="Pearson M."/>
            <person name="Poon T.W."/>
            <person name="Priest M."/>
            <person name="Roberts A."/>
            <person name="Saif S."/>
            <person name="Shea T."/>
            <person name="Sykes S."/>
            <person name="Wortman J."/>
            <person name="Nusbaum C."/>
            <person name="Birren B."/>
        </authorList>
    </citation>
    <scope>NUCLEOTIDE SEQUENCE [LARGE SCALE GENOMIC DNA]</scope>
    <source>
        <strain evidence="5">NJM9701</strain>
    </source>
</reference>
<dbReference type="Pfam" id="PF00400">
    <property type="entry name" value="WD40"/>
    <property type="match status" value="3"/>
</dbReference>
<dbReference type="InterPro" id="IPR020472">
    <property type="entry name" value="WD40_PAC1"/>
</dbReference>
<feature type="region of interest" description="Disordered" evidence="4">
    <location>
        <begin position="479"/>
        <end position="546"/>
    </location>
</feature>
<evidence type="ECO:0000256" key="1">
    <source>
        <dbReference type="ARBA" id="ARBA00022574"/>
    </source>
</evidence>
<dbReference type="InterPro" id="IPR015943">
    <property type="entry name" value="WD40/YVTN_repeat-like_dom_sf"/>
</dbReference>
<dbReference type="AlphaFoldDB" id="A0A024TZU2"/>
<dbReference type="InterPro" id="IPR042411">
    <property type="entry name" value="WDR27"/>
</dbReference>
<protein>
    <recommendedName>
        <fullName evidence="6">Anaphase-promoting complex subunit 4 WD40 domain-containing protein</fullName>
    </recommendedName>
</protein>
<dbReference type="OrthoDB" id="20669at2759"/>
<feature type="region of interest" description="Disordered" evidence="4">
    <location>
        <begin position="445"/>
        <end position="464"/>
    </location>
</feature>
<feature type="repeat" description="WD" evidence="3">
    <location>
        <begin position="148"/>
        <end position="190"/>
    </location>
</feature>
<evidence type="ECO:0000256" key="4">
    <source>
        <dbReference type="SAM" id="MobiDB-lite"/>
    </source>
</evidence>
<keyword evidence="1 3" id="KW-0853">WD repeat</keyword>
<dbReference type="Gene3D" id="2.130.10.10">
    <property type="entry name" value="YVTN repeat-like/Quinoprotein amine dehydrogenase"/>
    <property type="match status" value="3"/>
</dbReference>
<dbReference type="SUPFAM" id="SSF50978">
    <property type="entry name" value="WD40 repeat-like"/>
    <property type="match status" value="2"/>
</dbReference>
<dbReference type="VEuPathDB" id="FungiDB:H310_07755"/>
<dbReference type="PRINTS" id="PR00320">
    <property type="entry name" value="GPROTEINBRPT"/>
</dbReference>
<feature type="compositionally biased region" description="Polar residues" evidence="4">
    <location>
        <begin position="525"/>
        <end position="536"/>
    </location>
</feature>
<feature type="repeat" description="WD" evidence="3">
    <location>
        <begin position="616"/>
        <end position="657"/>
    </location>
</feature>
<accession>A0A024TZU2</accession>
<dbReference type="InterPro" id="IPR036322">
    <property type="entry name" value="WD40_repeat_dom_sf"/>
</dbReference>
<evidence type="ECO:0008006" key="6">
    <source>
        <dbReference type="Google" id="ProtNLM"/>
    </source>
</evidence>
<dbReference type="STRING" id="157072.A0A024TZU2"/>
<sequence>MALVADVWEQWRPNATITCITSSPRYVCVALEYTDCVVLKLWRSSEKPTTAFAFTPHTSQELTGHAERIVCAAFQGDVLCTVSSDCILVWRISVVDDKFSVTRYMLVPSPRCLVTAIEFDASGGLVALAYHTQVEIVTVQLKEVFVTLEGHLAKITAIRFDSLQPHVLITASEDRTFKVWDLADQSLRYQSAVLSAHSILALAVNPLTSDICVGFADGTVRIFHQYSTELVSLAVGATISKLDKHHQITALVNQTLATTQNVVSSLPPWARSQNATTSAAARTLLAQTNSALSSSCTTTTANLTLAALQAELDPDGHMVEVPCTILGMHYVVAPSEVSPETALLPSMRPVLMIGTTNHLVAVDALSYEMSVVHSFQAEHPVVVGVASHTAMANVLKDQRGHEERPGVVDIWIASAFQPCVTRLQAQLSRGPLVPAVDELANGATSAEAGDGRTTLSMVPQSAPPPTSILCLSPLQLQDVAPPSKSSKRDQPVTFHTRIKSSGYGPTDSKKKPSASLKFQRLKTRPPSSQSTNQLNDDSPISPPPLLPSYPIACNRVSRLDPTKTKLKWHRGCVNRIEYSADGAGFASAGNDRLAQVTFSKSSKPFKPTPTGQPIVLMGHEHYVRTVRWSHSGRYLLTTSADRTARIWGVPSDAASLTIPSAAASSRAPGLDITDAAFYYMDKFVVVAMANKIKIFQYVVDDRHVHHVKTTDVARLENHSKAKVVAAYNLDSIKAVTSIACANSSLSHLLVAAASDKSVRVVDVAVSKTVRVIPAAHATRAAHTVSLCRRHSQGWFASVCDGMWMASGAGSTVRRWFGLDESSKCFRCCERRQRMNGTCVVLQVVVPQASPYVAHSPDVYNLVLSAACDNAMHLWDVRADNCVLRFGEHTNRVHAVGAAFSPCLRYVAAGSEAKVTHLYDLRTGRTLDKLHGHTDVVTAIAFHPVKPWLATGAADGSIKYYGPADD</sequence>
<evidence type="ECO:0000256" key="2">
    <source>
        <dbReference type="ARBA" id="ARBA00022737"/>
    </source>
</evidence>
<evidence type="ECO:0000256" key="3">
    <source>
        <dbReference type="PROSITE-ProRule" id="PRU00221"/>
    </source>
</evidence>
<organism evidence="5">
    <name type="scientific">Aphanomyces invadans</name>
    <dbReference type="NCBI Taxonomy" id="157072"/>
    <lineage>
        <taxon>Eukaryota</taxon>
        <taxon>Sar</taxon>
        <taxon>Stramenopiles</taxon>
        <taxon>Oomycota</taxon>
        <taxon>Saprolegniomycetes</taxon>
        <taxon>Saprolegniales</taxon>
        <taxon>Verrucalvaceae</taxon>
        <taxon>Aphanomyces</taxon>
    </lineage>
</organism>
<gene>
    <name evidence="5" type="ORF">H310_07755</name>
</gene>
<dbReference type="PROSITE" id="PS50082">
    <property type="entry name" value="WD_REPEATS_2"/>
    <property type="match status" value="3"/>
</dbReference>
<dbReference type="PROSITE" id="PS50294">
    <property type="entry name" value="WD_REPEATS_REGION"/>
    <property type="match status" value="3"/>
</dbReference>
<proteinExistence type="predicted"/>
<dbReference type="GeneID" id="20084805"/>
<dbReference type="PANTHER" id="PTHR44525">
    <property type="entry name" value="WD REPEAT-CONTAINING PROTEIN 27"/>
    <property type="match status" value="1"/>
</dbReference>
<name>A0A024TZU2_9STRA</name>